<evidence type="ECO:0000256" key="2">
    <source>
        <dbReference type="SAM" id="Phobius"/>
    </source>
</evidence>
<feature type="transmembrane region" description="Helical" evidence="2">
    <location>
        <begin position="58"/>
        <end position="78"/>
    </location>
</feature>
<reference evidence="3" key="1">
    <citation type="submission" date="2012-09" db="EMBL/GenBank/DDBJ databases">
        <authorList>
            <person name="Martin A.A."/>
        </authorList>
    </citation>
    <scope>NUCLEOTIDE SEQUENCE</scope>
</reference>
<evidence type="ECO:0000256" key="1">
    <source>
        <dbReference type="SAM" id="MobiDB-lite"/>
    </source>
</evidence>
<evidence type="ECO:0000313" key="3">
    <source>
        <dbReference type="Proteomes" id="UP000035642"/>
    </source>
</evidence>
<accession>A0A0K0DC44</accession>
<proteinExistence type="predicted"/>
<reference evidence="4" key="2">
    <citation type="submission" date="2017-02" db="UniProtKB">
        <authorList>
            <consortium name="WormBaseParasite"/>
        </authorList>
    </citation>
    <scope>IDENTIFICATION</scope>
</reference>
<organism evidence="3 4">
    <name type="scientific">Angiostrongylus cantonensis</name>
    <name type="common">Rat lungworm</name>
    <dbReference type="NCBI Taxonomy" id="6313"/>
    <lineage>
        <taxon>Eukaryota</taxon>
        <taxon>Metazoa</taxon>
        <taxon>Ecdysozoa</taxon>
        <taxon>Nematoda</taxon>
        <taxon>Chromadorea</taxon>
        <taxon>Rhabditida</taxon>
        <taxon>Rhabditina</taxon>
        <taxon>Rhabditomorpha</taxon>
        <taxon>Strongyloidea</taxon>
        <taxon>Metastrongylidae</taxon>
        <taxon>Angiostrongylus</taxon>
    </lineage>
</organism>
<keyword evidence="2" id="KW-0812">Transmembrane</keyword>
<dbReference type="WBParaSite" id="ACAC_0000808701-mRNA-1">
    <property type="protein sequence ID" value="ACAC_0000808701-mRNA-1"/>
    <property type="gene ID" value="ACAC_0000808701"/>
</dbReference>
<name>A0A0K0DC44_ANGCA</name>
<keyword evidence="2" id="KW-1133">Transmembrane helix</keyword>
<evidence type="ECO:0000313" key="4">
    <source>
        <dbReference type="WBParaSite" id="ACAC_0000808701-mRNA-1"/>
    </source>
</evidence>
<dbReference type="AlphaFoldDB" id="A0A0K0DC44"/>
<feature type="compositionally biased region" description="Polar residues" evidence="1">
    <location>
        <begin position="243"/>
        <end position="252"/>
    </location>
</feature>
<keyword evidence="3" id="KW-1185">Reference proteome</keyword>
<protein>
    <submittedName>
        <fullName evidence="4">Bestrophin homolog</fullName>
    </submittedName>
</protein>
<dbReference type="Proteomes" id="UP000035642">
    <property type="component" value="Unassembled WGS sequence"/>
</dbReference>
<feature type="region of interest" description="Disordered" evidence="1">
    <location>
        <begin position="243"/>
        <end position="268"/>
    </location>
</feature>
<keyword evidence="2" id="KW-0472">Membrane</keyword>
<sequence>MDVKTKLSLDMIFRNGLRRAKRRQDLFLFLKALMLYIQSSYSLGRQSGATVLLSEKIVALFQTMCALLVAIVAVLAYYRIQEAESAFYTTQLFLEIHQFFYSGTLQHLIELAKAVGFTALTAAHSVPELLKPLIEKIGIIWVPHSSGGKVEKRTEKASQERSTSYKFKGNVQPGRMIIGSGEESMADSVTVQAPNKEAAKRDSKLVRHVMIDAVRQKQNGNAVVPMVKEQKVVPETEKQWLSGATQSSSSGVHQKEVPPYTTKPVTLMPQTTDQIPRPLMQESGQDSIQFNGIRKVSNPKSVLVICTTITGQHQRR</sequence>